<protein>
    <recommendedName>
        <fullName evidence="3">Right handed beta helix region</fullName>
    </recommendedName>
</protein>
<keyword evidence="2" id="KW-1185">Reference proteome</keyword>
<evidence type="ECO:0000313" key="1">
    <source>
        <dbReference type="EMBL" id="SFK74535.1"/>
    </source>
</evidence>
<dbReference type="STRING" id="52441.SAMN05216302_101438"/>
<evidence type="ECO:0000313" key="2">
    <source>
        <dbReference type="Proteomes" id="UP000199533"/>
    </source>
</evidence>
<accession>A0A1I4C0S7</accession>
<proteinExistence type="predicted"/>
<dbReference type="Gene3D" id="2.160.20.10">
    <property type="entry name" value="Single-stranded right-handed beta-helix, Pectin lyase-like"/>
    <property type="match status" value="1"/>
</dbReference>
<dbReference type="Proteomes" id="UP000199533">
    <property type="component" value="Unassembled WGS sequence"/>
</dbReference>
<dbReference type="InterPro" id="IPR011050">
    <property type="entry name" value="Pectin_lyase_fold/virulence"/>
</dbReference>
<dbReference type="RefSeq" id="WP_090699698.1">
    <property type="nucleotide sequence ID" value="NZ_FOSP01000014.1"/>
</dbReference>
<dbReference type="SUPFAM" id="SSF51126">
    <property type="entry name" value="Pectin lyase-like"/>
    <property type="match status" value="1"/>
</dbReference>
<gene>
    <name evidence="1" type="ORF">SAMN05216302_101438</name>
</gene>
<dbReference type="AlphaFoldDB" id="A0A1I4C0S7"/>
<dbReference type="OrthoDB" id="9998446at2"/>
<reference evidence="2" key="1">
    <citation type="submission" date="2016-10" db="EMBL/GenBank/DDBJ databases">
        <authorList>
            <person name="Varghese N."/>
            <person name="Submissions S."/>
        </authorList>
    </citation>
    <scope>NUCLEOTIDE SEQUENCE [LARGE SCALE GENOMIC DNA]</scope>
    <source>
        <strain evidence="2">Nm69</strain>
    </source>
</reference>
<dbReference type="EMBL" id="FOSP01000014">
    <property type="protein sequence ID" value="SFK74535.1"/>
    <property type="molecule type" value="Genomic_DNA"/>
</dbReference>
<organism evidence="1 2">
    <name type="scientific">Nitrosomonas aestuarii</name>
    <dbReference type="NCBI Taxonomy" id="52441"/>
    <lineage>
        <taxon>Bacteria</taxon>
        <taxon>Pseudomonadati</taxon>
        <taxon>Pseudomonadota</taxon>
        <taxon>Betaproteobacteria</taxon>
        <taxon>Nitrosomonadales</taxon>
        <taxon>Nitrosomonadaceae</taxon>
        <taxon>Nitrosomonas</taxon>
    </lineage>
</organism>
<dbReference type="PROSITE" id="PS51257">
    <property type="entry name" value="PROKAR_LIPOPROTEIN"/>
    <property type="match status" value="1"/>
</dbReference>
<name>A0A1I4C0S7_9PROT</name>
<evidence type="ECO:0008006" key="3">
    <source>
        <dbReference type="Google" id="ProtNLM"/>
    </source>
</evidence>
<sequence>MTYYRYVDTASSGGDGTTREHSGATAAYASLSACLAAEATTLSDHIVIRCAGSADDAVAASITGWTPGAYTITIAGDRGEDDSSGGGDNGSGFDNDGFYDGNFSFSDSHYALKQSSDFTLLSVTEENVIIDGIQVHAGKASSGAIGISAGYSDTIVKNCRVGCPSGTAILVSGSSFRSYPQEISNNIVYSGGNTGIFLARATNAADKTTNVYNNTIYDCGTGVDLSSSDNTGDTWNIKNNVVFNCITEYAGLNSTNSTINATHNAGEGSAPAGHDSNWITLNATLTDDLTDPENASGESADDLRPVASGNLDGAGIGNSTDSNSPTVDIIGNSRDGSAPSIGAFELLSGASTVLIGQAIESNSAFSLSRLKTQSIGQAAATDTAFAMTSAVGASIGQAVETDAAFDLSRSKVRSILQAVETDTAFAVTASGGVLVGQAVETDTAFAMASTKLRAITQAIETDLAQPFTWTKLMSAGLASETDSAFTMAVSGSIPIGLALEADTAQVIGRLKSLGIGQSSESDTAFEVTRIKWREVGRAIETATAFTLSINKQQLIGISTETDAAFPLSSDGSITVLIGVATTSDSAFSFGRNKTITASLATETDSAFNVSSVASSAIGQASETDSTFSFGRLKSLAIGRATETDTALIFTSDSVITVRAPSGSGYAPGRVISVRPAQHYPTRMH</sequence>
<dbReference type="InterPro" id="IPR012334">
    <property type="entry name" value="Pectin_lyas_fold"/>
</dbReference>